<evidence type="ECO:0000313" key="2">
    <source>
        <dbReference type="Proteomes" id="UP000030690"/>
    </source>
</evidence>
<dbReference type="OrthoDB" id="368332at2759"/>
<proteinExistence type="predicted"/>
<organism evidence="1 2">
    <name type="scientific">Plasmodium falciparum Vietnam Oak-Knoll</name>
    <name type="common">FVO</name>
    <dbReference type="NCBI Taxonomy" id="1036723"/>
    <lineage>
        <taxon>Eukaryota</taxon>
        <taxon>Sar</taxon>
        <taxon>Alveolata</taxon>
        <taxon>Apicomplexa</taxon>
        <taxon>Aconoidasida</taxon>
        <taxon>Haemosporida</taxon>
        <taxon>Plasmodiidae</taxon>
        <taxon>Plasmodium</taxon>
        <taxon>Plasmodium (Laverania)</taxon>
    </lineage>
</organism>
<reference evidence="1 2" key="2">
    <citation type="submission" date="2013-02" db="EMBL/GenBank/DDBJ databases">
        <title>The Genome Sequence of Plasmodium falciparum Vietnam Oak-Knoll (FVO).</title>
        <authorList>
            <consortium name="The Broad Institute Genome Sequencing Platform"/>
            <consortium name="The Broad Institute Genome Sequencing Center for Infectious Disease"/>
            <person name="Neafsey D."/>
            <person name="Cheeseman I."/>
            <person name="Volkman S."/>
            <person name="Adams J."/>
            <person name="Walker B."/>
            <person name="Young S.K."/>
            <person name="Zeng Q."/>
            <person name="Gargeya S."/>
            <person name="Fitzgerald M."/>
            <person name="Haas B."/>
            <person name="Abouelleil A."/>
            <person name="Alvarado L."/>
            <person name="Arachchi H.M."/>
            <person name="Berlin A.M."/>
            <person name="Chapman S.B."/>
            <person name="Dewar J."/>
            <person name="Goldberg J."/>
            <person name="Griggs A."/>
            <person name="Gujja S."/>
            <person name="Hansen M."/>
            <person name="Howarth C."/>
            <person name="Imamovic A."/>
            <person name="Larimer J."/>
            <person name="McCowan C."/>
            <person name="Murphy C."/>
            <person name="Neiman D."/>
            <person name="Pearson M."/>
            <person name="Priest M."/>
            <person name="Roberts A."/>
            <person name="Saif S."/>
            <person name="Shea T."/>
            <person name="Sisk P."/>
            <person name="Sykes S."/>
            <person name="Wortman J."/>
            <person name="Nusbaum C."/>
            <person name="Birren B."/>
        </authorList>
    </citation>
    <scope>NUCLEOTIDE SEQUENCE [LARGE SCALE GENOMIC DNA]</scope>
    <source>
        <strain evidence="2">Vietnam Oak-Knoll (FVO)</strain>
    </source>
</reference>
<dbReference type="EMBL" id="KI925153">
    <property type="protein sequence ID" value="ETW15844.1"/>
    <property type="molecule type" value="Genomic_DNA"/>
</dbReference>
<sequence length="90" mass="11009">MVNLSNIQLLRWNTSWTYKLKRYHMSPRWNVSKWLVKEEYKSQKFTKPFYLTKWGNFKTCQQIQLLPTTGGAYNKFCDMTKLHENNNRKK</sequence>
<dbReference type="AlphaFoldDB" id="A0A024V034"/>
<dbReference type="Proteomes" id="UP000030690">
    <property type="component" value="Unassembled WGS sequence"/>
</dbReference>
<gene>
    <name evidence="1" type="ORF">PFFVO_05295</name>
</gene>
<reference evidence="1 2" key="1">
    <citation type="submission" date="2013-02" db="EMBL/GenBank/DDBJ databases">
        <title>The Genome Annotation of Plasmodium falciparum Vietnam Oak-Knoll (FVO).</title>
        <authorList>
            <consortium name="The Broad Institute Genome Sequencing Platform"/>
            <consortium name="The Broad Institute Genome Sequencing Center for Infectious Disease"/>
            <person name="Neafsey D."/>
            <person name="Hoffman S."/>
            <person name="Volkman S."/>
            <person name="Rosenthal P."/>
            <person name="Walker B."/>
            <person name="Young S.K."/>
            <person name="Zeng Q."/>
            <person name="Gargeya S."/>
            <person name="Fitzgerald M."/>
            <person name="Haas B."/>
            <person name="Abouelleil A."/>
            <person name="Allen A.W."/>
            <person name="Alvarado L."/>
            <person name="Arachchi H.M."/>
            <person name="Berlin A.M."/>
            <person name="Chapman S.B."/>
            <person name="Gainer-Dewar J."/>
            <person name="Goldberg J."/>
            <person name="Griggs A."/>
            <person name="Gujja S."/>
            <person name="Hansen M."/>
            <person name="Howarth C."/>
            <person name="Imamovic A."/>
            <person name="Ireland A."/>
            <person name="Larimer J."/>
            <person name="McCowan C."/>
            <person name="Murphy C."/>
            <person name="Pearson M."/>
            <person name="Poon T.W."/>
            <person name="Priest M."/>
            <person name="Roberts A."/>
            <person name="Saif S."/>
            <person name="Shea T."/>
            <person name="Sisk P."/>
            <person name="Sykes S."/>
            <person name="Wortman J."/>
            <person name="Nusbaum C."/>
            <person name="Birren B."/>
        </authorList>
    </citation>
    <scope>NUCLEOTIDE SEQUENCE [LARGE SCALE GENOMIC DNA]</scope>
    <source>
        <strain evidence="2">Vietnam Oak-Knoll (FVO)</strain>
    </source>
</reference>
<accession>A0A024V034</accession>
<protein>
    <submittedName>
        <fullName evidence="1">Uncharacterized protein</fullName>
    </submittedName>
</protein>
<name>A0A024V034_PLAFA</name>
<evidence type="ECO:0000313" key="1">
    <source>
        <dbReference type="EMBL" id="ETW15844.1"/>
    </source>
</evidence>